<dbReference type="GO" id="GO:0140359">
    <property type="term" value="F:ABC-type transporter activity"/>
    <property type="evidence" value="ECO:0007669"/>
    <property type="project" value="InterPro"/>
</dbReference>
<keyword evidence="4 5" id="KW-0472">Membrane</keyword>
<dbReference type="InterPro" id="IPR047817">
    <property type="entry name" value="ABC2_TM_bact-type"/>
</dbReference>
<keyword evidence="2 5" id="KW-0812">Transmembrane</keyword>
<name>A0A4R3IA78_9GAMM</name>
<dbReference type="PANTHER" id="PTHR43027:SF2">
    <property type="entry name" value="TRANSPORT PERMEASE PROTEIN"/>
    <property type="match status" value="1"/>
</dbReference>
<evidence type="ECO:0000256" key="3">
    <source>
        <dbReference type="ARBA" id="ARBA00022989"/>
    </source>
</evidence>
<proteinExistence type="predicted"/>
<dbReference type="Pfam" id="PF12698">
    <property type="entry name" value="ABC2_membrane_3"/>
    <property type="match status" value="1"/>
</dbReference>
<dbReference type="Proteomes" id="UP000295793">
    <property type="component" value="Unassembled WGS sequence"/>
</dbReference>
<dbReference type="GO" id="GO:0016020">
    <property type="term" value="C:membrane"/>
    <property type="evidence" value="ECO:0007669"/>
    <property type="project" value="UniProtKB-SubCell"/>
</dbReference>
<reference evidence="7 8" key="1">
    <citation type="submission" date="2019-03" db="EMBL/GenBank/DDBJ databases">
        <title>Genomic Encyclopedia of Archaeal and Bacterial Type Strains, Phase II (KMG-II): from individual species to whole genera.</title>
        <authorList>
            <person name="Goeker M."/>
        </authorList>
    </citation>
    <scope>NUCLEOTIDE SEQUENCE [LARGE SCALE GENOMIC DNA]</scope>
    <source>
        <strain evidence="7 8">DSM 15388</strain>
    </source>
</reference>
<feature type="transmembrane region" description="Helical" evidence="5">
    <location>
        <begin position="139"/>
        <end position="162"/>
    </location>
</feature>
<evidence type="ECO:0000313" key="7">
    <source>
        <dbReference type="EMBL" id="TCS43190.1"/>
    </source>
</evidence>
<comment type="subcellular location">
    <subcellularLocation>
        <location evidence="1">Membrane</location>
        <topology evidence="1">Multi-pass membrane protein</topology>
    </subcellularLocation>
</comment>
<feature type="transmembrane region" description="Helical" evidence="5">
    <location>
        <begin position="21"/>
        <end position="40"/>
    </location>
</feature>
<accession>A0A4R3IA78</accession>
<feature type="transmembrane region" description="Helical" evidence="5">
    <location>
        <begin position="218"/>
        <end position="240"/>
    </location>
</feature>
<dbReference type="PANTHER" id="PTHR43027">
    <property type="entry name" value="DOXORUBICIN RESISTANCE ABC TRANSPORTER PERMEASE PROTEIN DRRC-RELATED"/>
    <property type="match status" value="1"/>
</dbReference>
<evidence type="ECO:0000313" key="8">
    <source>
        <dbReference type="Proteomes" id="UP000295793"/>
    </source>
</evidence>
<feature type="domain" description="ABC transmembrane type-2" evidence="6">
    <location>
        <begin position="106"/>
        <end position="331"/>
    </location>
</feature>
<comment type="caution">
    <text evidence="7">The sequence shown here is derived from an EMBL/GenBank/DDBJ whole genome shotgun (WGS) entry which is preliminary data.</text>
</comment>
<keyword evidence="8" id="KW-1185">Reference proteome</keyword>
<keyword evidence="3 5" id="KW-1133">Transmembrane helix</keyword>
<dbReference type="OrthoDB" id="8988363at2"/>
<evidence type="ECO:0000256" key="2">
    <source>
        <dbReference type="ARBA" id="ARBA00022692"/>
    </source>
</evidence>
<dbReference type="PROSITE" id="PS51012">
    <property type="entry name" value="ABC_TM2"/>
    <property type="match status" value="1"/>
</dbReference>
<protein>
    <submittedName>
        <fullName evidence="7">ABC-type multidrug transport system permease subunit</fullName>
    </submittedName>
</protein>
<feature type="transmembrane region" description="Helical" evidence="5">
    <location>
        <begin position="308"/>
        <end position="330"/>
    </location>
</feature>
<sequence>MKRMLAVFSARNREFTRDKSTLLWNIAFPFILLVGFYYIFAQSQPMFKVGVLAEQDAYLSRPLFMSLNHIQFIPYDEIEPALARIERHQIDLLIDIDRYQYWVNEESRNGYIAERLLIAQDPGFSRNLVRGKAIRYVDWVLPGIIGMNVMFSSLFGVGYVIVRYRKNGVLKRLNATPLTAFEFIVAQLSSRILMVLAVALILFLGARLLLNTLMLGSVLLLMLTIFLGAFSLVSLGLLVASRLRSEEFTGGLLNMATWPMMGLSEVWFSLEGAPHVVHKLSQFLPLTHLVQASRAIMTDGADLAAVSYHLWIMAIMGAVFLAIGSLAFSWDADGR</sequence>
<evidence type="ECO:0000256" key="5">
    <source>
        <dbReference type="SAM" id="Phobius"/>
    </source>
</evidence>
<gene>
    <name evidence="7" type="ORF">BCF53_102216</name>
</gene>
<dbReference type="InterPro" id="IPR052902">
    <property type="entry name" value="ABC-2_transporter"/>
</dbReference>
<organism evidence="7 8">
    <name type="scientific">Reinekea marinisedimentorum</name>
    <dbReference type="NCBI Taxonomy" id="230495"/>
    <lineage>
        <taxon>Bacteria</taxon>
        <taxon>Pseudomonadati</taxon>
        <taxon>Pseudomonadota</taxon>
        <taxon>Gammaproteobacteria</taxon>
        <taxon>Oceanospirillales</taxon>
        <taxon>Saccharospirillaceae</taxon>
        <taxon>Reinekea</taxon>
    </lineage>
</organism>
<feature type="transmembrane region" description="Helical" evidence="5">
    <location>
        <begin position="183"/>
        <end position="206"/>
    </location>
</feature>
<evidence type="ECO:0000259" key="6">
    <source>
        <dbReference type="PROSITE" id="PS51012"/>
    </source>
</evidence>
<dbReference type="RefSeq" id="WP_132699882.1">
    <property type="nucleotide sequence ID" value="NZ_SLZR01000002.1"/>
</dbReference>
<dbReference type="EMBL" id="SLZR01000002">
    <property type="protein sequence ID" value="TCS43190.1"/>
    <property type="molecule type" value="Genomic_DNA"/>
</dbReference>
<dbReference type="AlphaFoldDB" id="A0A4R3IA78"/>
<evidence type="ECO:0000256" key="1">
    <source>
        <dbReference type="ARBA" id="ARBA00004141"/>
    </source>
</evidence>
<evidence type="ECO:0000256" key="4">
    <source>
        <dbReference type="ARBA" id="ARBA00023136"/>
    </source>
</evidence>
<dbReference type="InterPro" id="IPR013525">
    <property type="entry name" value="ABC2_TM"/>
</dbReference>